<dbReference type="CDD" id="cd00367">
    <property type="entry name" value="PTS-HPr_like"/>
    <property type="match status" value="1"/>
</dbReference>
<dbReference type="AlphaFoldDB" id="A4E8U1"/>
<proteinExistence type="predicted"/>
<protein>
    <submittedName>
        <fullName evidence="2">Phosphocarrier, HPr family</fullName>
    </submittedName>
</protein>
<feature type="domain" description="HPr" evidence="1">
    <location>
        <begin position="9"/>
        <end position="90"/>
    </location>
</feature>
<dbReference type="SUPFAM" id="SSF55594">
    <property type="entry name" value="HPr-like"/>
    <property type="match status" value="1"/>
</dbReference>
<gene>
    <name evidence="2" type="ORF">COLAER_00832</name>
</gene>
<dbReference type="InterPro" id="IPR000032">
    <property type="entry name" value="HPr-like"/>
</dbReference>
<accession>A4E8U1</accession>
<evidence type="ECO:0000313" key="2">
    <source>
        <dbReference type="EMBL" id="EBA40307.1"/>
    </source>
</evidence>
<dbReference type="PRINTS" id="PR00107">
    <property type="entry name" value="PHOSPHOCPHPR"/>
</dbReference>
<reference evidence="2 3" key="2">
    <citation type="submission" date="2007-04" db="EMBL/GenBank/DDBJ databases">
        <authorList>
            <person name="Fulton L."/>
            <person name="Clifton S."/>
            <person name="Fulton B."/>
            <person name="Xu J."/>
            <person name="Minx P."/>
            <person name="Mardis E.R."/>
            <person name="Wilson R.K."/>
        </authorList>
    </citation>
    <scope>NUCLEOTIDE SEQUENCE [LARGE SCALE GENOMIC DNA]</scope>
    <source>
        <strain evidence="3">ATCC 25986 / DSM 3979 / JCM 10188 / KCTC 3647 / NCTC 11838 / VPI 1003</strain>
    </source>
</reference>
<dbReference type="Proteomes" id="UP000002979">
    <property type="component" value="Unassembled WGS sequence"/>
</dbReference>
<dbReference type="NCBIfam" id="TIGR01003">
    <property type="entry name" value="PTS_HPr_family"/>
    <property type="match status" value="1"/>
</dbReference>
<name>A4E8U1_COLAA</name>
<organism evidence="2 3">
    <name type="scientific">Collinsella aerofaciens (strain ATCC 25986 / DSM 3979 / JCM 10188 / KCTC 3647 / NCTC 11838 / VPI 1003)</name>
    <dbReference type="NCBI Taxonomy" id="411903"/>
    <lineage>
        <taxon>Bacteria</taxon>
        <taxon>Bacillati</taxon>
        <taxon>Actinomycetota</taxon>
        <taxon>Coriobacteriia</taxon>
        <taxon>Coriobacteriales</taxon>
        <taxon>Coriobacteriaceae</taxon>
        <taxon>Collinsella</taxon>
    </lineage>
</organism>
<reference evidence="2 3" key="1">
    <citation type="submission" date="2007-01" db="EMBL/GenBank/DDBJ databases">
        <title>Draft genome sequence of Collinsella aerofaciens (ATCC 25986).</title>
        <authorList>
            <person name="Sudarsanam P."/>
            <person name="Ley R."/>
            <person name="Guruge J."/>
            <person name="Turnbaugh P.J."/>
            <person name="Mahowald M."/>
            <person name="Liep D."/>
            <person name="Gordon J."/>
        </authorList>
    </citation>
    <scope>NUCLEOTIDE SEQUENCE [LARGE SCALE GENOMIC DNA]</scope>
    <source>
        <strain evidence="3">ATCC 25986 / DSM 3979 / JCM 10188 / KCTC 3647 / NCTC 11838 / VPI 1003</strain>
    </source>
</reference>
<dbReference type="PROSITE" id="PS51350">
    <property type="entry name" value="PTS_HPR_DOM"/>
    <property type="match status" value="1"/>
</dbReference>
<evidence type="ECO:0000313" key="3">
    <source>
        <dbReference type="Proteomes" id="UP000002979"/>
    </source>
</evidence>
<comment type="caution">
    <text evidence="2">The sequence shown here is derived from an EMBL/GenBank/DDBJ whole genome shotgun (WGS) entry which is preliminary data.</text>
</comment>
<sequence>MCDVAGGDMVEFTKTIKDPLGLHARPVALLYDIIAKHRSDVSVSIGDRYTDGRDVIGLMALCGECGEDVVFRVSGVDEASCVTSIRNLSL</sequence>
<dbReference type="EMBL" id="AAVN02000002">
    <property type="protein sequence ID" value="EBA40307.1"/>
    <property type="molecule type" value="Genomic_DNA"/>
</dbReference>
<evidence type="ECO:0000259" key="1">
    <source>
        <dbReference type="PROSITE" id="PS51350"/>
    </source>
</evidence>
<dbReference type="InterPro" id="IPR035895">
    <property type="entry name" value="HPr-like_sf"/>
</dbReference>
<dbReference type="Pfam" id="PF00381">
    <property type="entry name" value="PTS-HPr"/>
    <property type="match status" value="1"/>
</dbReference>
<dbReference type="Gene3D" id="3.30.1340.10">
    <property type="entry name" value="HPr-like"/>
    <property type="match status" value="1"/>
</dbReference>